<dbReference type="RefSeq" id="XP_004333065.1">
    <property type="nucleotide sequence ID" value="XM_004333017.1"/>
</dbReference>
<dbReference type="VEuPathDB" id="AmoebaDB:ACA1_048530"/>
<dbReference type="InterPro" id="IPR018152">
    <property type="entry name" value="SOD_Cu/Zn_BS"/>
</dbReference>
<dbReference type="InterPro" id="IPR024134">
    <property type="entry name" value="SOD_Cu/Zn_/chaperone"/>
</dbReference>
<dbReference type="EMBL" id="KB008164">
    <property type="protein sequence ID" value="ELR11052.1"/>
    <property type="molecule type" value="Genomic_DNA"/>
</dbReference>
<dbReference type="FunFam" id="2.60.40.200:FF:000001">
    <property type="entry name" value="Superoxide dismutase [Cu-Zn]"/>
    <property type="match status" value="1"/>
</dbReference>
<evidence type="ECO:0000259" key="8">
    <source>
        <dbReference type="Pfam" id="PF00080"/>
    </source>
</evidence>
<keyword evidence="3 7" id="KW-0862">Zinc</keyword>
<comment type="catalytic activity">
    <reaction evidence="7">
        <text>2 superoxide + 2 H(+) = H2O2 + O2</text>
        <dbReference type="Rhea" id="RHEA:20696"/>
        <dbReference type="ChEBI" id="CHEBI:15378"/>
        <dbReference type="ChEBI" id="CHEBI:15379"/>
        <dbReference type="ChEBI" id="CHEBI:16240"/>
        <dbReference type="ChEBI" id="CHEBI:18421"/>
        <dbReference type="EC" id="1.15.1.1"/>
    </reaction>
</comment>
<dbReference type="Gene3D" id="2.60.40.200">
    <property type="entry name" value="Superoxide dismutase, copper/zinc binding domain"/>
    <property type="match status" value="1"/>
</dbReference>
<comment type="cofactor">
    <cofactor evidence="7">
        <name>Zn(2+)</name>
        <dbReference type="ChEBI" id="CHEBI:29105"/>
    </cofactor>
    <text evidence="7">Binds 1 zinc ion per subunit.</text>
</comment>
<dbReference type="Pfam" id="PF00080">
    <property type="entry name" value="Sod_Cu"/>
    <property type="match status" value="1"/>
</dbReference>
<feature type="domain" description="Superoxide dismutase copper/zinc binding" evidence="8">
    <location>
        <begin position="18"/>
        <end position="153"/>
    </location>
</feature>
<evidence type="ECO:0000313" key="9">
    <source>
        <dbReference type="EMBL" id="ELR11052.1"/>
    </source>
</evidence>
<accession>L8GDC4</accession>
<evidence type="ECO:0000256" key="6">
    <source>
        <dbReference type="ARBA" id="ARBA00023008"/>
    </source>
</evidence>
<dbReference type="PRINTS" id="PR00068">
    <property type="entry name" value="CUZNDISMTASE"/>
</dbReference>
<dbReference type="KEGG" id="acan:ACA1_048530"/>
<gene>
    <name evidence="9" type="ORF">ACA1_048530</name>
</gene>
<dbReference type="InterPro" id="IPR001424">
    <property type="entry name" value="SOD_Cu_Zn_dom"/>
</dbReference>
<dbReference type="GeneID" id="14911466"/>
<evidence type="ECO:0000256" key="4">
    <source>
        <dbReference type="ARBA" id="ARBA00022862"/>
    </source>
</evidence>
<keyword evidence="5 7" id="KW-0560">Oxidoreductase</keyword>
<dbReference type="STRING" id="1257118.L8GDC4"/>
<reference evidence="9 10" key="1">
    <citation type="journal article" date="2013" name="Genome Biol.">
        <title>Genome of Acanthamoeba castellanii highlights extensive lateral gene transfer and early evolution of tyrosine kinase signaling.</title>
        <authorList>
            <person name="Clarke M."/>
            <person name="Lohan A.J."/>
            <person name="Liu B."/>
            <person name="Lagkouvardos I."/>
            <person name="Roy S."/>
            <person name="Zafar N."/>
            <person name="Bertelli C."/>
            <person name="Schilde C."/>
            <person name="Kianianmomeni A."/>
            <person name="Burglin T.R."/>
            <person name="Frech C."/>
            <person name="Turcotte B."/>
            <person name="Kopec K.O."/>
            <person name="Synnott J.M."/>
            <person name="Choo C."/>
            <person name="Paponov I."/>
            <person name="Finkler A."/>
            <person name="Soon Heng Tan C."/>
            <person name="Hutchins A.P."/>
            <person name="Weinmeier T."/>
            <person name="Rattei T."/>
            <person name="Chu J.S."/>
            <person name="Gimenez G."/>
            <person name="Irimia M."/>
            <person name="Rigden D.J."/>
            <person name="Fitzpatrick D.A."/>
            <person name="Lorenzo-Morales J."/>
            <person name="Bateman A."/>
            <person name="Chiu C.H."/>
            <person name="Tang P."/>
            <person name="Hegemann P."/>
            <person name="Fromm H."/>
            <person name="Raoult D."/>
            <person name="Greub G."/>
            <person name="Miranda-Saavedra D."/>
            <person name="Chen N."/>
            <person name="Nash P."/>
            <person name="Ginger M.L."/>
            <person name="Horn M."/>
            <person name="Schaap P."/>
            <person name="Caler L."/>
            <person name="Loftus B."/>
        </authorList>
    </citation>
    <scope>NUCLEOTIDE SEQUENCE [LARGE SCALE GENOMIC DNA]</scope>
    <source>
        <strain evidence="9 10">Neff</strain>
    </source>
</reference>
<dbReference type="CDD" id="cd00305">
    <property type="entry name" value="Cu-Zn_Superoxide_Dismutase"/>
    <property type="match status" value="1"/>
</dbReference>
<keyword evidence="10" id="KW-1185">Reference proteome</keyword>
<dbReference type="GO" id="GO:0005507">
    <property type="term" value="F:copper ion binding"/>
    <property type="evidence" value="ECO:0007669"/>
    <property type="project" value="InterPro"/>
</dbReference>
<evidence type="ECO:0000256" key="5">
    <source>
        <dbReference type="ARBA" id="ARBA00023002"/>
    </source>
</evidence>
<dbReference type="SMR" id="L8GDC4"/>
<name>L8GDC4_ACACF</name>
<dbReference type="OrthoDB" id="14286at2759"/>
<evidence type="ECO:0000256" key="3">
    <source>
        <dbReference type="ARBA" id="ARBA00022833"/>
    </source>
</evidence>
<proteinExistence type="inferred from homology"/>
<comment type="function">
    <text evidence="7">Destroys radicals which are normally produced within the cells and which are toxic to biological systems.</text>
</comment>
<dbReference type="AlphaFoldDB" id="L8GDC4"/>
<evidence type="ECO:0000256" key="1">
    <source>
        <dbReference type="ARBA" id="ARBA00010457"/>
    </source>
</evidence>
<keyword evidence="6 7" id="KW-0186">Copper</keyword>
<evidence type="ECO:0000256" key="2">
    <source>
        <dbReference type="ARBA" id="ARBA00022723"/>
    </source>
</evidence>
<dbReference type="SUPFAM" id="SSF49329">
    <property type="entry name" value="Cu,Zn superoxide dismutase-like"/>
    <property type="match status" value="1"/>
</dbReference>
<dbReference type="Proteomes" id="UP000011083">
    <property type="component" value="Unassembled WGS sequence"/>
</dbReference>
<dbReference type="OMA" id="IVAHEGC"/>
<dbReference type="PROSITE" id="PS00087">
    <property type="entry name" value="SOD_CU_ZN_1"/>
    <property type="match status" value="1"/>
</dbReference>
<organism evidence="9 10">
    <name type="scientific">Acanthamoeba castellanii (strain ATCC 30010 / Neff)</name>
    <dbReference type="NCBI Taxonomy" id="1257118"/>
    <lineage>
        <taxon>Eukaryota</taxon>
        <taxon>Amoebozoa</taxon>
        <taxon>Discosea</taxon>
        <taxon>Longamoebia</taxon>
        <taxon>Centramoebida</taxon>
        <taxon>Acanthamoebidae</taxon>
        <taxon>Acanthamoeba</taxon>
    </lineage>
</organism>
<comment type="cofactor">
    <cofactor evidence="7">
        <name>Cu cation</name>
        <dbReference type="ChEBI" id="CHEBI:23378"/>
    </cofactor>
    <text evidence="7">Binds 1 copper ion per subunit.</text>
</comment>
<dbReference type="GO" id="GO:0004784">
    <property type="term" value="F:superoxide dismutase activity"/>
    <property type="evidence" value="ECO:0007669"/>
    <property type="project" value="UniProtKB-EC"/>
</dbReference>
<evidence type="ECO:0000313" key="10">
    <source>
        <dbReference type="Proteomes" id="UP000011083"/>
    </source>
</evidence>
<sequence length="157" mass="16319">MATKTAVCVLRGFGDAAVEGTVRFSQTADDEPTTIDVEIKGLKPGPHGFHVHEFGDNTNGCVSAGGHFNPFGKKHGGPDDEERHVGDLGNVVADETGVARTTIKDRLVTLGGPHSIIGRTMVVHADEDDFGKGGFEDSLTTGHAGARLACGVIGLSK</sequence>
<keyword evidence="2 7" id="KW-0479">Metal-binding</keyword>
<dbReference type="PANTHER" id="PTHR10003">
    <property type="entry name" value="SUPEROXIDE DISMUTASE CU-ZN -RELATED"/>
    <property type="match status" value="1"/>
</dbReference>
<comment type="similarity">
    <text evidence="1 7">Belongs to the Cu-Zn superoxide dismutase family.</text>
</comment>
<dbReference type="PROSITE" id="PS00332">
    <property type="entry name" value="SOD_CU_ZN_2"/>
    <property type="match status" value="1"/>
</dbReference>
<protein>
    <recommendedName>
        <fullName evidence="7">Superoxide dismutase [Cu-Zn]</fullName>
        <ecNumber evidence="7">1.15.1.1</ecNumber>
    </recommendedName>
</protein>
<keyword evidence="4" id="KW-0049">Antioxidant</keyword>
<dbReference type="EC" id="1.15.1.1" evidence="7"/>
<dbReference type="InterPro" id="IPR036423">
    <property type="entry name" value="SOD-like_Cu/Zn_dom_sf"/>
</dbReference>
<evidence type="ECO:0000256" key="7">
    <source>
        <dbReference type="RuleBase" id="RU000393"/>
    </source>
</evidence>